<reference evidence="1" key="1">
    <citation type="submission" date="2015-04" db="UniProtKB">
        <authorList>
            <consortium name="EnsemblPlants"/>
        </authorList>
    </citation>
    <scope>IDENTIFICATION</scope>
</reference>
<keyword evidence="2" id="KW-1185">Reference proteome</keyword>
<proteinExistence type="predicted"/>
<dbReference type="Proteomes" id="UP000026962">
    <property type="component" value="Chromosome 10"/>
</dbReference>
<sequence>MPYTGGWLSRRRCLQRGRNYGGGGELLTALPDDVLLEMLLGVFSDAADVARFASTCPLWGSYVATHASTISRALPRPARFIPHIALGFFHQENGVSRCPRGRTRLVASTSAQPRFFPAASASRFLGPFTAGSARLPDGEALFAYAQPVASRNGRVVFELRREARSDGVTLVVSNPMTGDIAVLPSLSGEDCPGSYTCAILTGEDLDAPPRSTHHHLFFRLLIIYNRRSFTAMRCYSSDAGSWGSERRKPGGKILDHRLRRLGHGVVVGGVAYWPLHREAFGVRLSDSTMDVCSVPYMCGGYWPDFRLLGVSPDGKNLRYITLGFVGRVSLCVSLMASQFEDVDEKIHDVHVRVPGLRVTTVTPIKLRWFGEKSGTLLFTIGDADGGVFALNMAERTVEKLADGGGYHACRNIYGYEMDRTALFASLAD</sequence>
<dbReference type="HOGENOM" id="CLU_049527_0_0_1"/>
<dbReference type="PANTHER" id="PTHR36140">
    <property type="entry name" value="F-BOX DOMAIN-CONTAINING PROTEIN-RELATED"/>
    <property type="match status" value="1"/>
</dbReference>
<organism evidence="1">
    <name type="scientific">Oryza punctata</name>
    <name type="common">Red rice</name>
    <dbReference type="NCBI Taxonomy" id="4537"/>
    <lineage>
        <taxon>Eukaryota</taxon>
        <taxon>Viridiplantae</taxon>
        <taxon>Streptophyta</taxon>
        <taxon>Embryophyta</taxon>
        <taxon>Tracheophyta</taxon>
        <taxon>Spermatophyta</taxon>
        <taxon>Magnoliopsida</taxon>
        <taxon>Liliopsida</taxon>
        <taxon>Poales</taxon>
        <taxon>Poaceae</taxon>
        <taxon>BOP clade</taxon>
        <taxon>Oryzoideae</taxon>
        <taxon>Oryzeae</taxon>
        <taxon>Oryzinae</taxon>
        <taxon>Oryza</taxon>
    </lineage>
</organism>
<dbReference type="AlphaFoldDB" id="A0A0E0M5N6"/>
<evidence type="ECO:0008006" key="3">
    <source>
        <dbReference type="Google" id="ProtNLM"/>
    </source>
</evidence>
<protein>
    <recommendedName>
        <fullName evidence="3">F-box domain-containing protein</fullName>
    </recommendedName>
</protein>
<accession>A0A0E0M5N6</accession>
<name>A0A0E0M5N6_ORYPU</name>
<dbReference type="OMA" id="HACRNIY"/>
<dbReference type="Gramene" id="OPUNC10G02530.1">
    <property type="protein sequence ID" value="OPUNC10G02530.1"/>
    <property type="gene ID" value="OPUNC10G02530"/>
</dbReference>
<reference evidence="1" key="2">
    <citation type="submission" date="2018-05" db="EMBL/GenBank/DDBJ databases">
        <title>OpunRS2 (Oryza punctata Reference Sequence Version 2).</title>
        <authorList>
            <person name="Zhang J."/>
            <person name="Kudrna D."/>
            <person name="Lee S."/>
            <person name="Talag J."/>
            <person name="Welchert J."/>
            <person name="Wing R.A."/>
        </authorList>
    </citation>
    <scope>NUCLEOTIDE SEQUENCE [LARGE SCALE GENOMIC DNA]</scope>
</reference>
<dbReference type="eggNOG" id="ENOG502R3F1">
    <property type="taxonomic scope" value="Eukaryota"/>
</dbReference>
<dbReference type="PANTHER" id="PTHR36140:SF12">
    <property type="entry name" value="F-BOX DOMAIN-CONTAINING PROTEIN"/>
    <property type="match status" value="1"/>
</dbReference>
<evidence type="ECO:0000313" key="2">
    <source>
        <dbReference type="Proteomes" id="UP000026962"/>
    </source>
</evidence>
<dbReference type="EnsemblPlants" id="OPUNC10G02530.1">
    <property type="protein sequence ID" value="OPUNC10G02530.1"/>
    <property type="gene ID" value="OPUNC10G02530"/>
</dbReference>
<evidence type="ECO:0000313" key="1">
    <source>
        <dbReference type="EnsemblPlants" id="OPUNC10G02530.1"/>
    </source>
</evidence>